<evidence type="ECO:0000313" key="3">
    <source>
        <dbReference type="EMBL" id="CAG7637810.1"/>
    </source>
</evidence>
<protein>
    <recommendedName>
        <fullName evidence="2">F5/8 type C domain-containing protein</fullName>
    </recommendedName>
</protein>
<accession>A0A916K4J0</accession>
<dbReference type="PROSITE" id="PS50022">
    <property type="entry name" value="FA58C_3"/>
    <property type="match status" value="1"/>
</dbReference>
<reference evidence="3" key="1">
    <citation type="submission" date="2021-06" db="EMBL/GenBank/DDBJ databases">
        <authorList>
            <person name="Criscuolo A."/>
        </authorList>
    </citation>
    <scope>NUCLEOTIDE SEQUENCE</scope>
    <source>
        <strain evidence="3">CIP111600</strain>
    </source>
</reference>
<evidence type="ECO:0000259" key="2">
    <source>
        <dbReference type="PROSITE" id="PS50022"/>
    </source>
</evidence>
<proteinExistence type="predicted"/>
<feature type="transmembrane region" description="Helical" evidence="1">
    <location>
        <begin position="9"/>
        <end position="31"/>
    </location>
</feature>
<evidence type="ECO:0000313" key="4">
    <source>
        <dbReference type="Proteomes" id="UP000693672"/>
    </source>
</evidence>
<comment type="caution">
    <text evidence="3">The sequence shown here is derived from an EMBL/GenBank/DDBJ whole genome shotgun (WGS) entry which is preliminary data.</text>
</comment>
<gene>
    <name evidence="3" type="ORF">PAESOLCIP111_03882</name>
</gene>
<organism evidence="3 4">
    <name type="scientific">Paenibacillus solanacearum</name>
    <dbReference type="NCBI Taxonomy" id="2048548"/>
    <lineage>
        <taxon>Bacteria</taxon>
        <taxon>Bacillati</taxon>
        <taxon>Bacillota</taxon>
        <taxon>Bacilli</taxon>
        <taxon>Bacillales</taxon>
        <taxon>Paenibacillaceae</taxon>
        <taxon>Paenibacillus</taxon>
    </lineage>
</organism>
<keyword evidence="1" id="KW-1133">Transmembrane helix</keyword>
<dbReference type="InterPro" id="IPR000421">
    <property type="entry name" value="FA58C"/>
</dbReference>
<dbReference type="Pfam" id="PF00754">
    <property type="entry name" value="F5_F8_type_C"/>
    <property type="match status" value="1"/>
</dbReference>
<dbReference type="Proteomes" id="UP000693672">
    <property type="component" value="Unassembled WGS sequence"/>
</dbReference>
<feature type="domain" description="F5/8 type C" evidence="2">
    <location>
        <begin position="29"/>
        <end position="172"/>
    </location>
</feature>
<dbReference type="AlphaFoldDB" id="A0A916K4J0"/>
<sequence length="764" mass="85739">MRPKANAKWYFIAALLVVLAAMASLAVMVWFPNGKSDEPVLISLNKPVTAMSSEKAHEPVFAIDGDAASYWASSLGTAGMTWMQVDLESIHKIDQIHLRNWVDGKRFYHYYITGSIDEANWFPIAVKSDDRPAADEGDRFQVKAVARYVRVYVTHHSANNSAHISDFKVYGHPLAAKAANDAHLLDIEQSAVDRETYSAGQPVSLTYSLRNPSKDNKVTLSALHVKIFKLSNPYVLLEIPVQSGLTVLPGQSVKRTVPSLWTIPNDMPAGSYGVYFQFQYDSGYIDERYADFIRVVSGSERTVYQIDKHNYKGIDVYTLDGGMSAEYAVQKSAEMLGATVSHTWYVSPKGGTFPVYGTRSFLQRSIQQTVDFYNKEFGKETPFDTVIISTGVMPVSYISRTMKAPVLPLQYLVSLDTIKELRSILQYANANGIPSFASIGYARSMPMTAVAWMKLLGLPEEYKQFLNQHQVKHVVLMGADETNGGEDLVRKVVGEGVNPVGTDPGDMYVVYKQRATAQDVALLNKEIKDLSEAPLEKYSRHLSDWEGGVVKRQIDGFSRDLKASTGVREIVFVTGRTSLGLYDLPTFAVLEFMKKNEEVFAADGPVVRGVTLSPYLLSHPFYETNIRYVPLVYYQGNTTQNTIDLRLNEMVRQAVRRYFPNIRFEDLNIWINASRNAGGNVAEEFKRSLREKGLLHIEEQNYGADEEWKPEDGMEAPTERIVEQWAASTTPEALQAWDHRLTPLSIEDLKTIARIYPNVSVTPE</sequence>
<dbReference type="RefSeq" id="WP_218093620.1">
    <property type="nucleotide sequence ID" value="NZ_CAJVAS010000018.1"/>
</dbReference>
<evidence type="ECO:0000256" key="1">
    <source>
        <dbReference type="SAM" id="Phobius"/>
    </source>
</evidence>
<keyword evidence="1" id="KW-0472">Membrane</keyword>
<dbReference type="EMBL" id="CAJVAS010000018">
    <property type="protein sequence ID" value="CAG7637810.1"/>
    <property type="molecule type" value="Genomic_DNA"/>
</dbReference>
<name>A0A916K4J0_9BACL</name>
<keyword evidence="4" id="KW-1185">Reference proteome</keyword>
<keyword evidence="1" id="KW-0812">Transmembrane</keyword>